<proteinExistence type="evidence at transcript level"/>
<dbReference type="AlphaFoldDB" id="B6U2H8"/>
<organism evidence="1">
    <name type="scientific">Zea mays</name>
    <name type="common">Maize</name>
    <dbReference type="NCBI Taxonomy" id="4577"/>
    <lineage>
        <taxon>Eukaryota</taxon>
        <taxon>Viridiplantae</taxon>
        <taxon>Streptophyta</taxon>
        <taxon>Embryophyta</taxon>
        <taxon>Tracheophyta</taxon>
        <taxon>Spermatophyta</taxon>
        <taxon>Magnoliopsida</taxon>
        <taxon>Liliopsida</taxon>
        <taxon>Poales</taxon>
        <taxon>Poaceae</taxon>
        <taxon>PACMAD clade</taxon>
        <taxon>Panicoideae</taxon>
        <taxon>Andropogonodae</taxon>
        <taxon>Andropogoneae</taxon>
        <taxon>Tripsacinae</taxon>
        <taxon>Zea</taxon>
    </lineage>
</organism>
<evidence type="ECO:0000313" key="1">
    <source>
        <dbReference type="EMBL" id="ACG43561.1"/>
    </source>
</evidence>
<protein>
    <submittedName>
        <fullName evidence="1">Uncharacterized protein</fullName>
    </submittedName>
</protein>
<sequence length="53" mass="5840">MLDDLLVERLASCPSGTTTDRAPAKSQLTRCGHEFCATPVVIVWRSFPKASLY</sequence>
<name>B6U2H8_MAIZE</name>
<accession>B6U2H8</accession>
<reference evidence="1" key="1">
    <citation type="journal article" date="2009" name="Plant Mol. Biol.">
        <title>Insights into corn genes derived from large-scale cDNA sequencing.</title>
        <authorList>
            <person name="Alexandrov N.N."/>
            <person name="Brover V.V."/>
            <person name="Freidin S."/>
            <person name="Troukhan M.E."/>
            <person name="Tatarinova T.V."/>
            <person name="Zhang H."/>
            <person name="Swaller T.J."/>
            <person name="Lu Y.P."/>
            <person name="Bouck J."/>
            <person name="Flavell R.B."/>
            <person name="Feldmann K.A."/>
        </authorList>
    </citation>
    <scope>NUCLEOTIDE SEQUENCE</scope>
</reference>
<dbReference type="EMBL" id="EU971443">
    <property type="protein sequence ID" value="ACG43561.1"/>
    <property type="molecule type" value="mRNA"/>
</dbReference>